<dbReference type="AlphaFoldDB" id="A0A286T771"/>
<dbReference type="EMBL" id="AP017928">
    <property type="protein sequence ID" value="BBA32037.1"/>
    <property type="molecule type" value="Genomic_DNA"/>
</dbReference>
<keyword evidence="2" id="KW-0413">Isomerase</keyword>
<dbReference type="GO" id="GO:0005737">
    <property type="term" value="C:cytoplasm"/>
    <property type="evidence" value="ECO:0007669"/>
    <property type="project" value="TreeGrafter"/>
</dbReference>
<keyword evidence="3" id="KW-1185">Reference proteome</keyword>
<dbReference type="SUPFAM" id="SSF51735">
    <property type="entry name" value="NAD(P)-binding Rossmann-fold domains"/>
    <property type="match status" value="1"/>
</dbReference>
<dbReference type="OrthoDB" id="9801056at2"/>
<sequence length="313" mass="34219">MRVLVTGSTGFVGRRLVERLRSEGHQVHALVREARTPDEVAGRLEDVSAWAGRLAGCDAVIHLAAIVDTWRRWEDFYKINVRATEDLIAAADRAGVKRFIFVSSESVLQAGAPLLDIDETAPLPARPSSDYGRSKQLAEKAVFDHTGPIERIVLRPTFIWGAGSAQLEAIVDRARAGKLPLFDGGRQPFEHVHVDTVTHVLAASLTRGVDRGIYLVTNAEPMPAAEFFGGVLNAYGLPAPKLSLPSKLIYPFAGAAETVWRTLRLPGRPPVTRFEVEFLALPRRYRVDRARAELGPIPATTYADALATLGNTD</sequence>
<dbReference type="Pfam" id="PF01370">
    <property type="entry name" value="Epimerase"/>
    <property type="match status" value="1"/>
</dbReference>
<dbReference type="GO" id="GO:0004029">
    <property type="term" value="F:aldehyde dehydrogenase (NAD+) activity"/>
    <property type="evidence" value="ECO:0007669"/>
    <property type="project" value="TreeGrafter"/>
</dbReference>
<evidence type="ECO:0000313" key="2">
    <source>
        <dbReference type="EMBL" id="BBA32037.1"/>
    </source>
</evidence>
<proteinExistence type="predicted"/>
<dbReference type="Gene3D" id="3.40.50.720">
    <property type="entry name" value="NAD(P)-binding Rossmann-like Domain"/>
    <property type="match status" value="1"/>
</dbReference>
<dbReference type="RefSeq" id="WP_119627901.1">
    <property type="nucleotide sequence ID" value="NZ_AP017928.1"/>
</dbReference>
<dbReference type="InterPro" id="IPR051783">
    <property type="entry name" value="NAD(P)-dependent_oxidoreduct"/>
</dbReference>
<dbReference type="GO" id="GO:0016853">
    <property type="term" value="F:isomerase activity"/>
    <property type="evidence" value="ECO:0007669"/>
    <property type="project" value="UniProtKB-KW"/>
</dbReference>
<protein>
    <submittedName>
        <fullName evidence="2">3-beta hydroxysteroid dehydrogenase/isomerase family protein</fullName>
    </submittedName>
</protein>
<evidence type="ECO:0000313" key="3">
    <source>
        <dbReference type="Proteomes" id="UP000266313"/>
    </source>
</evidence>
<dbReference type="InterPro" id="IPR001509">
    <property type="entry name" value="Epimerase_deHydtase"/>
</dbReference>
<reference evidence="2 3" key="1">
    <citation type="submission" date="2016-12" db="EMBL/GenBank/DDBJ databases">
        <title>Genome sequencing of Methylocaldum marinum.</title>
        <authorList>
            <person name="Takeuchi M."/>
            <person name="Kamagata Y."/>
            <person name="Hiraoka S."/>
            <person name="Oshima K."/>
            <person name="Hattori M."/>
            <person name="Iwasaki W."/>
        </authorList>
    </citation>
    <scope>NUCLEOTIDE SEQUENCE [LARGE SCALE GENOMIC DNA]</scope>
    <source>
        <strain evidence="2 3">S8</strain>
    </source>
</reference>
<accession>A0A286T771</accession>
<name>A0A286T771_9GAMM</name>
<dbReference type="PANTHER" id="PTHR48079">
    <property type="entry name" value="PROTEIN YEEZ"/>
    <property type="match status" value="1"/>
</dbReference>
<dbReference type="Proteomes" id="UP000266313">
    <property type="component" value="Chromosome"/>
</dbReference>
<dbReference type="PANTHER" id="PTHR48079:SF6">
    <property type="entry name" value="NAD(P)-BINDING DOMAIN-CONTAINING PROTEIN-RELATED"/>
    <property type="match status" value="1"/>
</dbReference>
<organism evidence="2 3">
    <name type="scientific">Methylocaldum marinum</name>
    <dbReference type="NCBI Taxonomy" id="1432792"/>
    <lineage>
        <taxon>Bacteria</taxon>
        <taxon>Pseudomonadati</taxon>
        <taxon>Pseudomonadota</taxon>
        <taxon>Gammaproteobacteria</taxon>
        <taxon>Methylococcales</taxon>
        <taxon>Methylococcaceae</taxon>
        <taxon>Methylocaldum</taxon>
    </lineage>
</organism>
<evidence type="ECO:0000259" key="1">
    <source>
        <dbReference type="Pfam" id="PF01370"/>
    </source>
</evidence>
<dbReference type="KEGG" id="mmai:sS8_0068"/>
<gene>
    <name evidence="2" type="ORF">sS8_0068</name>
</gene>
<feature type="domain" description="NAD-dependent epimerase/dehydratase" evidence="1">
    <location>
        <begin position="3"/>
        <end position="214"/>
    </location>
</feature>
<dbReference type="InterPro" id="IPR036291">
    <property type="entry name" value="NAD(P)-bd_dom_sf"/>
</dbReference>